<keyword evidence="3 8" id="KW-0812">Transmembrane</keyword>
<comment type="caution">
    <text evidence="10">The sequence shown here is derived from an EMBL/GenBank/DDBJ whole genome shotgun (WGS) entry which is preliminary data.</text>
</comment>
<keyword evidence="5 8" id="KW-1133">Transmembrane helix</keyword>
<evidence type="ECO:0000256" key="4">
    <source>
        <dbReference type="ARBA" id="ARBA00022741"/>
    </source>
</evidence>
<gene>
    <name evidence="10" type="ORF">ELS17_11100</name>
</gene>
<comment type="subcellular location">
    <subcellularLocation>
        <location evidence="1">Cell membrane</location>
    </subcellularLocation>
</comment>
<evidence type="ECO:0000256" key="6">
    <source>
        <dbReference type="ARBA" id="ARBA00023118"/>
    </source>
</evidence>
<dbReference type="EMBL" id="SHMR01000005">
    <property type="protein sequence ID" value="RZH67411.1"/>
    <property type="molecule type" value="Genomic_DNA"/>
</dbReference>
<dbReference type="Proteomes" id="UP000292704">
    <property type="component" value="Unassembled WGS sequence"/>
</dbReference>
<evidence type="ECO:0000256" key="1">
    <source>
        <dbReference type="ARBA" id="ARBA00004236"/>
    </source>
</evidence>
<accession>A0A482XV99</accession>
<dbReference type="InterPro" id="IPR043760">
    <property type="entry name" value="PycTM_dom"/>
</dbReference>
<keyword evidence="7 8" id="KW-0472">Membrane</keyword>
<proteinExistence type="predicted"/>
<evidence type="ECO:0000259" key="9">
    <source>
        <dbReference type="Pfam" id="PF18967"/>
    </source>
</evidence>
<evidence type="ECO:0000256" key="7">
    <source>
        <dbReference type="ARBA" id="ARBA00023136"/>
    </source>
</evidence>
<keyword evidence="4" id="KW-0547">Nucleotide-binding</keyword>
<feature type="transmembrane region" description="Helical" evidence="8">
    <location>
        <begin position="155"/>
        <end position="178"/>
    </location>
</feature>
<dbReference type="Pfam" id="PF18967">
    <property type="entry name" value="PycTM"/>
    <property type="match status" value="1"/>
</dbReference>
<name>A0A482XV99_9EURY</name>
<keyword evidence="2" id="KW-1003">Cell membrane</keyword>
<sequence>MIETSEQLEEISQTATTSGAESSLKYIPPSEVADIQSTRKLAYELYSDEDTRKWNINSSASVVLGANAVLVAIISGLLYTHVSNGVISLIVAPLVFSIVCAILSLKPRNSKRPKLTGDTAETLGLTEDEYAGVMAYTYAHDFFYNRDINGRKLRWLKLSLAATASTFLIAAIAALALIEGISIL</sequence>
<evidence type="ECO:0000256" key="3">
    <source>
        <dbReference type="ARBA" id="ARBA00022692"/>
    </source>
</evidence>
<feature type="transmembrane region" description="Helical" evidence="8">
    <location>
        <begin position="86"/>
        <end position="105"/>
    </location>
</feature>
<feature type="transmembrane region" description="Helical" evidence="8">
    <location>
        <begin position="62"/>
        <end position="80"/>
    </location>
</feature>
<evidence type="ECO:0000256" key="5">
    <source>
        <dbReference type="ARBA" id="ARBA00022989"/>
    </source>
</evidence>
<organism evidence="10 11">
    <name type="scientific">Natrinema altunense</name>
    <dbReference type="NCBI Taxonomy" id="222984"/>
    <lineage>
        <taxon>Archaea</taxon>
        <taxon>Methanobacteriati</taxon>
        <taxon>Methanobacteriota</taxon>
        <taxon>Stenosarchaea group</taxon>
        <taxon>Halobacteria</taxon>
        <taxon>Halobacteriales</taxon>
        <taxon>Natrialbaceae</taxon>
        <taxon>Natrinema</taxon>
    </lineage>
</organism>
<feature type="domain" description="Pycsar effector protein" evidence="9">
    <location>
        <begin position="60"/>
        <end position="175"/>
    </location>
</feature>
<evidence type="ECO:0000313" key="10">
    <source>
        <dbReference type="EMBL" id="RZH67411.1"/>
    </source>
</evidence>
<protein>
    <recommendedName>
        <fullName evidence="9">Pycsar effector protein domain-containing protein</fullName>
    </recommendedName>
</protein>
<keyword evidence="6" id="KW-0051">Antiviral defense</keyword>
<evidence type="ECO:0000256" key="8">
    <source>
        <dbReference type="SAM" id="Phobius"/>
    </source>
</evidence>
<evidence type="ECO:0000313" key="11">
    <source>
        <dbReference type="Proteomes" id="UP000292704"/>
    </source>
</evidence>
<reference evidence="10 11" key="1">
    <citation type="submission" date="2019-02" db="EMBL/GenBank/DDBJ databases">
        <title>Genome analysis provides insights into bioremediation potentialities and Haloocin production by Natrinema altunense strain 4.1R isolated from Chott Douz in Tunisian desert.</title>
        <authorList>
            <person name="Najjari A."/>
            <person name="Youssef N."/>
            <person name="Ben Dhia O."/>
            <person name="Ferjani R."/>
            <person name="El Hidri D."/>
            <person name="Ouzari H.I."/>
            <person name="Cherif A."/>
        </authorList>
    </citation>
    <scope>NUCLEOTIDE SEQUENCE [LARGE SCALE GENOMIC DNA]</scope>
    <source>
        <strain evidence="10 11">4.1R</strain>
    </source>
</reference>
<dbReference type="RefSeq" id="WP_130170737.1">
    <property type="nucleotide sequence ID" value="NZ_SHMR01000005.1"/>
</dbReference>
<evidence type="ECO:0000256" key="2">
    <source>
        <dbReference type="ARBA" id="ARBA00022475"/>
    </source>
</evidence>
<dbReference type="AlphaFoldDB" id="A0A482XV99"/>
<dbReference type="OrthoDB" id="375309at2157"/>